<gene>
    <name evidence="1" type="ordered locus">Reut_B4805</name>
</gene>
<evidence type="ECO:0000313" key="1">
    <source>
        <dbReference type="EMBL" id="AAZ64153.1"/>
    </source>
</evidence>
<reference evidence="1" key="1">
    <citation type="submission" date="2005-08" db="EMBL/GenBank/DDBJ databases">
        <title>Complete sequence of chromosome 2 of Ralstonia eutropha JMP134.</title>
        <authorList>
            <person name="Copeland A."/>
            <person name="Lucas S."/>
            <person name="Lapidus A."/>
            <person name="Barry K."/>
            <person name="Detter J.C."/>
            <person name="Glavina T."/>
            <person name="Hammon N."/>
            <person name="Israni S."/>
            <person name="Pitluck S."/>
            <person name="Goltsman E."/>
            <person name="Martinez M."/>
            <person name="Schmutz J."/>
            <person name="Larimer F."/>
            <person name="Land M."/>
            <person name="Lykidis A."/>
            <person name="Richardson P."/>
        </authorList>
    </citation>
    <scope>NUCLEOTIDE SEQUENCE [LARGE SCALE GENOMIC DNA]</scope>
    <source>
        <strain evidence="1">JMP134</strain>
    </source>
</reference>
<dbReference type="AlphaFoldDB" id="Q46RT1"/>
<proteinExistence type="predicted"/>
<dbReference type="STRING" id="264198.Reut_B4805"/>
<dbReference type="KEGG" id="reu:Reut_B4805"/>
<sequence length="133" mass="14522">MRNPAAVTASKPLVPGKCSAAALSRRFSAWRRHVSCVIGRLRARGTVPRQSQQTTPAVKETNVLSPHELATLLLINGGPESLDTTDSRQIDPADLHALVDKELVHLEILHGRRQSPRLTSNGQSMLRAMGCDR</sequence>
<organism evidence="1">
    <name type="scientific">Cupriavidus pinatubonensis (strain JMP 134 / LMG 1197)</name>
    <name type="common">Cupriavidus necator (strain JMP 134)</name>
    <dbReference type="NCBI Taxonomy" id="264198"/>
    <lineage>
        <taxon>Bacteria</taxon>
        <taxon>Pseudomonadati</taxon>
        <taxon>Pseudomonadota</taxon>
        <taxon>Betaproteobacteria</taxon>
        <taxon>Burkholderiales</taxon>
        <taxon>Burkholderiaceae</taxon>
        <taxon>Cupriavidus</taxon>
    </lineage>
</organism>
<name>Q46RT1_CUPPJ</name>
<accession>Q46RT1</accession>
<protein>
    <submittedName>
        <fullName evidence="1">Uncharacterized protein</fullName>
    </submittedName>
</protein>
<dbReference type="EMBL" id="CP000091">
    <property type="protein sequence ID" value="AAZ64153.1"/>
    <property type="molecule type" value="Genomic_DNA"/>
</dbReference>
<dbReference type="HOGENOM" id="CLU_1903189_0_0_4"/>